<protein>
    <submittedName>
        <fullName evidence="1">Uncharacterized protein</fullName>
    </submittedName>
</protein>
<evidence type="ECO:0000313" key="2">
    <source>
        <dbReference type="Proteomes" id="UP000091857"/>
    </source>
</evidence>
<accession>A0ACB7GFZ5</accession>
<dbReference type="Proteomes" id="UP000091857">
    <property type="component" value="Chromosome 14"/>
</dbReference>
<dbReference type="EMBL" id="CM004400">
    <property type="protein sequence ID" value="KAG8638970.1"/>
    <property type="molecule type" value="Genomic_DNA"/>
</dbReference>
<name>A0ACB7GFZ5_MANES</name>
<keyword evidence="2" id="KW-1185">Reference proteome</keyword>
<sequence>MERAPQRKRKNSLGFSSLKIEDKTADQSQTLARKKKKKEGIAICDRLKARAKDHNNHLGSPEFSPKGISVDAVRSRPIGLAIPGNKEAPSVNEERTQAQDDASSYSGKKAKKATNEVSCPSFSFKKPSFTLSHLGRRAEQATGGTLSLTSVTDRFPLLFDSSGKTRENKKGLWPSFFRPGSLSPFTHVGKNAEQDIKDGVSLSSLAGKLPVSPGHSRKKLSGEKRKRDSKSKSTDIQATPAMYSLNHSEKYPSNCPKLEAVWSGSVEVLNMALPGKFSGDFRAHLPRCPWVIDHRAYKLSKQMPEVLQFELLPRGNIWDEIFDNDFAFSCDISLYFFPGNLERSIHQFDYLWSLMEKEDLVMRSRMDDFELIVFTSMRLCYAKELKWTPFLWGVFQFAKDEHISTSISNKKISTSTSNSNLSETHDSEVGTTSKQPSMKKTIRMIHLEVPPGFSREHASKGALKASFDVSNLVEVPVRNDPDLSLSLANNTCSARHPTSLKRKRGKPNKRP</sequence>
<reference evidence="2" key="1">
    <citation type="journal article" date="2016" name="Nat. Biotechnol.">
        <title>Sequencing wild and cultivated cassava and related species reveals extensive interspecific hybridization and genetic diversity.</title>
        <authorList>
            <person name="Bredeson J.V."/>
            <person name="Lyons J.B."/>
            <person name="Prochnik S.E."/>
            <person name="Wu G.A."/>
            <person name="Ha C.M."/>
            <person name="Edsinger-Gonzales E."/>
            <person name="Grimwood J."/>
            <person name="Schmutz J."/>
            <person name="Rabbi I.Y."/>
            <person name="Egesi C."/>
            <person name="Nauluvula P."/>
            <person name="Lebot V."/>
            <person name="Ndunguru J."/>
            <person name="Mkamilo G."/>
            <person name="Bart R.S."/>
            <person name="Setter T.L."/>
            <person name="Gleadow R.M."/>
            <person name="Kulakow P."/>
            <person name="Ferguson M.E."/>
            <person name="Rounsley S."/>
            <person name="Rokhsar D.S."/>
        </authorList>
    </citation>
    <scope>NUCLEOTIDE SEQUENCE [LARGE SCALE GENOMIC DNA]</scope>
    <source>
        <strain evidence="2">cv. AM560-2</strain>
    </source>
</reference>
<comment type="caution">
    <text evidence="1">The sequence shown here is derived from an EMBL/GenBank/DDBJ whole genome shotgun (WGS) entry which is preliminary data.</text>
</comment>
<proteinExistence type="predicted"/>
<gene>
    <name evidence="1" type="ORF">MANES_14G085201v8</name>
</gene>
<evidence type="ECO:0000313" key="1">
    <source>
        <dbReference type="EMBL" id="KAG8638970.1"/>
    </source>
</evidence>
<organism evidence="1 2">
    <name type="scientific">Manihot esculenta</name>
    <name type="common">Cassava</name>
    <name type="synonym">Jatropha manihot</name>
    <dbReference type="NCBI Taxonomy" id="3983"/>
    <lineage>
        <taxon>Eukaryota</taxon>
        <taxon>Viridiplantae</taxon>
        <taxon>Streptophyta</taxon>
        <taxon>Embryophyta</taxon>
        <taxon>Tracheophyta</taxon>
        <taxon>Spermatophyta</taxon>
        <taxon>Magnoliopsida</taxon>
        <taxon>eudicotyledons</taxon>
        <taxon>Gunneridae</taxon>
        <taxon>Pentapetalae</taxon>
        <taxon>rosids</taxon>
        <taxon>fabids</taxon>
        <taxon>Malpighiales</taxon>
        <taxon>Euphorbiaceae</taxon>
        <taxon>Crotonoideae</taxon>
        <taxon>Manihoteae</taxon>
        <taxon>Manihot</taxon>
    </lineage>
</organism>